<evidence type="ECO:0000256" key="5">
    <source>
        <dbReference type="ARBA" id="ARBA00022825"/>
    </source>
</evidence>
<dbReference type="GO" id="GO:0009368">
    <property type="term" value="C:endopeptidase Clp complex"/>
    <property type="evidence" value="ECO:0007669"/>
    <property type="project" value="TreeGrafter"/>
</dbReference>
<dbReference type="Gene3D" id="3.90.226.10">
    <property type="entry name" value="2-enoyl-CoA Hydratase, Chain A, domain 1"/>
    <property type="match status" value="1"/>
</dbReference>
<dbReference type="Pfam" id="PF00574">
    <property type="entry name" value="CLP_protease"/>
    <property type="match status" value="1"/>
</dbReference>
<dbReference type="InterPro" id="IPR029045">
    <property type="entry name" value="ClpP/crotonase-like_dom_sf"/>
</dbReference>
<evidence type="ECO:0000313" key="8">
    <source>
        <dbReference type="EMBL" id="SBS73790.1"/>
    </source>
</evidence>
<reference evidence="8" key="1">
    <citation type="submission" date="2016-03" db="EMBL/GenBank/DDBJ databases">
        <authorList>
            <person name="Ploux O."/>
        </authorList>
    </citation>
    <scope>NUCLEOTIDE SEQUENCE</scope>
    <source>
        <strain evidence="8">UC10</strain>
    </source>
</reference>
<dbReference type="NCBIfam" id="NF045542">
    <property type="entry name" value="Clp_rel_HeadMat"/>
    <property type="match status" value="1"/>
</dbReference>
<keyword evidence="5" id="KW-0720">Serine protease</keyword>
<keyword evidence="3" id="KW-0645">Protease</keyword>
<dbReference type="GO" id="GO:0004252">
    <property type="term" value="F:serine-type endopeptidase activity"/>
    <property type="evidence" value="ECO:0007669"/>
    <property type="project" value="InterPro"/>
</dbReference>
<dbReference type="AlphaFoldDB" id="A0A1Y5P8F6"/>
<dbReference type="GO" id="GO:0006515">
    <property type="term" value="P:protein quality control for misfolded or incompletely synthesized proteins"/>
    <property type="evidence" value="ECO:0007669"/>
    <property type="project" value="TreeGrafter"/>
</dbReference>
<accession>A0A1Y5P8F6</accession>
<gene>
    <name evidence="8" type="ORF">MHPYR_180063</name>
</gene>
<feature type="region of interest" description="Disordered" evidence="7">
    <location>
        <begin position="185"/>
        <end position="209"/>
    </location>
</feature>
<dbReference type="InterPro" id="IPR023562">
    <property type="entry name" value="ClpP/TepA"/>
</dbReference>
<evidence type="ECO:0000256" key="7">
    <source>
        <dbReference type="SAM" id="MobiDB-lite"/>
    </source>
</evidence>
<evidence type="ECO:0000256" key="6">
    <source>
        <dbReference type="RuleBase" id="RU003567"/>
    </source>
</evidence>
<dbReference type="GO" id="GO:0004176">
    <property type="term" value="F:ATP-dependent peptidase activity"/>
    <property type="evidence" value="ECO:0007669"/>
    <property type="project" value="InterPro"/>
</dbReference>
<dbReference type="CDD" id="cd07016">
    <property type="entry name" value="S14_ClpP_1"/>
    <property type="match status" value="1"/>
</dbReference>
<name>A0A1Y5P8F6_9MYCO</name>
<dbReference type="EMBL" id="FLQS01000010">
    <property type="protein sequence ID" value="SBS73790.1"/>
    <property type="molecule type" value="Genomic_DNA"/>
</dbReference>
<keyword evidence="4" id="KW-0378">Hydrolase</keyword>
<dbReference type="PRINTS" id="PR00127">
    <property type="entry name" value="CLPPROTEASEP"/>
</dbReference>
<comment type="similarity">
    <text evidence="1 6">Belongs to the peptidase S14 family.</text>
</comment>
<sequence length="377" mass="39821">MVETRIYGIIGADVTSTTIADELAAIDGTPDLTVRINSRGGDAFDGVAILNVLRGYGGRVTTIVDGLAASAASFIAMAGAEIVMNRNSEMMIHNGHALAVGGADDMRKVADNLERVNANIASIYAERAGGSVEDWRALMADETWFTAEEAVAAGLADRVESIKGHDANKVKAFFDLSIFNHAGRSHAPAPRIPQAHTETPRNPEAEKGKEATMATLSESALQKLGLDADADEDAINEAIEKFAAPEPTEAPEPTIEEAAKVAAKFGQKLVNVAQFDQMAASVADLEARRDAAVKAENETAITNALSTGRIDAASADTWRAELGKNREGTLALLNTLPANKAVPVDEIGHGVHREENLDAEMSTVYAQVTGKTYGKDA</sequence>
<dbReference type="InterPro" id="IPR001907">
    <property type="entry name" value="ClpP"/>
</dbReference>
<organism evidence="8">
    <name type="scientific">uncultured Mycobacterium sp</name>
    <dbReference type="NCBI Taxonomy" id="171292"/>
    <lineage>
        <taxon>Bacteria</taxon>
        <taxon>Bacillati</taxon>
        <taxon>Actinomycetota</taxon>
        <taxon>Actinomycetes</taxon>
        <taxon>Mycobacteriales</taxon>
        <taxon>Mycobacteriaceae</taxon>
        <taxon>Mycobacterium</taxon>
        <taxon>environmental samples</taxon>
    </lineage>
</organism>
<dbReference type="GO" id="GO:0051117">
    <property type="term" value="F:ATPase binding"/>
    <property type="evidence" value="ECO:0007669"/>
    <property type="project" value="TreeGrafter"/>
</dbReference>
<protein>
    <recommendedName>
        <fullName evidence="6">ATP-dependent Clp protease proteolytic subunit</fullName>
    </recommendedName>
</protein>
<dbReference type="PANTHER" id="PTHR10381">
    <property type="entry name" value="ATP-DEPENDENT CLP PROTEASE PROTEOLYTIC SUBUNIT"/>
    <property type="match status" value="1"/>
</dbReference>
<dbReference type="SUPFAM" id="SSF52096">
    <property type="entry name" value="ClpP/crotonase"/>
    <property type="match status" value="1"/>
</dbReference>
<evidence type="ECO:0000256" key="2">
    <source>
        <dbReference type="ARBA" id="ARBA00022490"/>
    </source>
</evidence>
<dbReference type="InterPro" id="IPR012106">
    <property type="entry name" value="Phage_Mu_Gp1"/>
</dbReference>
<dbReference type="Pfam" id="PF10123">
    <property type="entry name" value="Mu-like_Pro"/>
    <property type="match status" value="1"/>
</dbReference>
<evidence type="ECO:0000256" key="3">
    <source>
        <dbReference type="ARBA" id="ARBA00022670"/>
    </source>
</evidence>
<evidence type="ECO:0000256" key="1">
    <source>
        <dbReference type="ARBA" id="ARBA00007039"/>
    </source>
</evidence>
<evidence type="ECO:0000256" key="4">
    <source>
        <dbReference type="ARBA" id="ARBA00022801"/>
    </source>
</evidence>
<dbReference type="PANTHER" id="PTHR10381:SF70">
    <property type="entry name" value="ATP-DEPENDENT CLP PROTEASE PROTEOLYTIC SUBUNIT"/>
    <property type="match status" value="1"/>
</dbReference>
<proteinExistence type="inferred from homology"/>
<feature type="compositionally biased region" description="Basic and acidic residues" evidence="7">
    <location>
        <begin position="198"/>
        <end position="209"/>
    </location>
</feature>
<keyword evidence="2" id="KW-0963">Cytoplasm</keyword>